<dbReference type="InterPro" id="IPR000653">
    <property type="entry name" value="DegT/StrS_aminotransferase"/>
</dbReference>
<keyword evidence="1 4" id="KW-0663">Pyridoxal phosphate</keyword>
<dbReference type="AlphaFoldDB" id="A0A417YYT2"/>
<comment type="similarity">
    <text evidence="2 5">Belongs to the DegT/DnrJ/EryC1 family.</text>
</comment>
<evidence type="ECO:0000256" key="4">
    <source>
        <dbReference type="PIRSR" id="PIRSR000390-2"/>
    </source>
</evidence>
<dbReference type="InterPro" id="IPR015424">
    <property type="entry name" value="PyrdxlP-dep_Trfase"/>
</dbReference>
<reference evidence="6 7" key="1">
    <citation type="journal article" date="2017" name="Int. J. Syst. Evol. Microbiol.">
        <title>Bacillus notoginsengisoli sp. nov., a novel bacterium isolated from the rhizosphere of Panax notoginseng.</title>
        <authorList>
            <person name="Zhang M.Y."/>
            <person name="Cheng J."/>
            <person name="Cai Y."/>
            <person name="Zhang T.Y."/>
            <person name="Wu Y.Y."/>
            <person name="Manikprabhu D."/>
            <person name="Li W.J."/>
            <person name="Zhang Y.X."/>
        </authorList>
    </citation>
    <scope>NUCLEOTIDE SEQUENCE [LARGE SCALE GENOMIC DNA]</scope>
    <source>
        <strain evidence="6 7">JCM 30743</strain>
    </source>
</reference>
<dbReference type="GO" id="GO:0030170">
    <property type="term" value="F:pyridoxal phosphate binding"/>
    <property type="evidence" value="ECO:0007669"/>
    <property type="project" value="TreeGrafter"/>
</dbReference>
<dbReference type="CDD" id="cd00616">
    <property type="entry name" value="AHBA_syn"/>
    <property type="match status" value="1"/>
</dbReference>
<accession>A0A417YYT2</accession>
<gene>
    <name evidence="6" type="ORF">D1B31_04245</name>
</gene>
<keyword evidence="7" id="KW-1185">Reference proteome</keyword>
<dbReference type="Proteomes" id="UP000284416">
    <property type="component" value="Unassembled WGS sequence"/>
</dbReference>
<comment type="caution">
    <text evidence="6">The sequence shown here is derived from an EMBL/GenBank/DDBJ whole genome shotgun (WGS) entry which is preliminary data.</text>
</comment>
<evidence type="ECO:0000256" key="1">
    <source>
        <dbReference type="ARBA" id="ARBA00022898"/>
    </source>
</evidence>
<evidence type="ECO:0000256" key="2">
    <source>
        <dbReference type="ARBA" id="ARBA00037999"/>
    </source>
</evidence>
<dbReference type="OrthoDB" id="9810913at2"/>
<proteinExistence type="inferred from homology"/>
<dbReference type="GO" id="GO:0000271">
    <property type="term" value="P:polysaccharide biosynthetic process"/>
    <property type="evidence" value="ECO:0007669"/>
    <property type="project" value="TreeGrafter"/>
</dbReference>
<dbReference type="SUPFAM" id="SSF53383">
    <property type="entry name" value="PLP-dependent transferases"/>
    <property type="match status" value="1"/>
</dbReference>
<protein>
    <submittedName>
        <fullName evidence="6">DegT/DnrJ/EryC1/StrS family aminotransferase</fullName>
    </submittedName>
</protein>
<evidence type="ECO:0000256" key="3">
    <source>
        <dbReference type="PIRSR" id="PIRSR000390-1"/>
    </source>
</evidence>
<dbReference type="RefSeq" id="WP_118919491.1">
    <property type="nucleotide sequence ID" value="NZ_QWEG01000002.1"/>
</dbReference>
<dbReference type="Pfam" id="PF01041">
    <property type="entry name" value="DegT_DnrJ_EryC1"/>
    <property type="match status" value="1"/>
</dbReference>
<organism evidence="6 7">
    <name type="scientific">Neobacillus notoginsengisoli</name>
    <dbReference type="NCBI Taxonomy" id="1578198"/>
    <lineage>
        <taxon>Bacteria</taxon>
        <taxon>Bacillati</taxon>
        <taxon>Bacillota</taxon>
        <taxon>Bacilli</taxon>
        <taxon>Bacillales</taxon>
        <taxon>Bacillaceae</taxon>
        <taxon>Neobacillus</taxon>
    </lineage>
</organism>
<sequence length="384" mass="43761">MKPIQVTQSSMPSFEEYVAEIKDIWESRWLTNMGDKHKQLESQLAHYLNTPNVTLFTNGHLALESTVAAFNLTGEVITTPFTFASTTHAIVRNGLTPVFCDIHAEDYTIDVSKLEPLITEKTSAILPVHVYGNICNVREIETIAKKYHLKVIYDAAHAFGVTVDGEGVANFGDASMFSFHATKVFHTIEGGAVTYRESNLRKTLNEIKNFGITGPESVDIIGGNAKMNEFQAAMGICNLRNINREILRRKAVAERYLENLKDVKGIKLVQRQKGVKSNYAYFPVLFEDYKMSRDEVYALLKEHHIHARKYFYPLTNSLDCYQDRFEPGETPVANYIAERVLTLPLYPDLPIEDVDRICQMIIEGDPRERDHFLFSDKRENELIL</sequence>
<dbReference type="PANTHER" id="PTHR30244">
    <property type="entry name" value="TRANSAMINASE"/>
    <property type="match status" value="1"/>
</dbReference>
<name>A0A417YYT2_9BACI</name>
<keyword evidence="6" id="KW-0808">Transferase</keyword>
<dbReference type="EMBL" id="QWEG01000002">
    <property type="protein sequence ID" value="RHW42795.1"/>
    <property type="molecule type" value="Genomic_DNA"/>
</dbReference>
<feature type="modified residue" description="N6-(pyridoxal phosphate)lysine" evidence="4">
    <location>
        <position position="183"/>
    </location>
</feature>
<keyword evidence="6" id="KW-0032">Aminotransferase</keyword>
<evidence type="ECO:0000256" key="5">
    <source>
        <dbReference type="RuleBase" id="RU004508"/>
    </source>
</evidence>
<dbReference type="PANTHER" id="PTHR30244:SF9">
    <property type="entry name" value="PROTEIN RV3402C"/>
    <property type="match status" value="1"/>
</dbReference>
<dbReference type="InterPro" id="IPR015421">
    <property type="entry name" value="PyrdxlP-dep_Trfase_major"/>
</dbReference>
<dbReference type="Gene3D" id="3.40.640.10">
    <property type="entry name" value="Type I PLP-dependent aspartate aminotransferase-like (Major domain)"/>
    <property type="match status" value="1"/>
</dbReference>
<dbReference type="GO" id="GO:0008483">
    <property type="term" value="F:transaminase activity"/>
    <property type="evidence" value="ECO:0007669"/>
    <property type="project" value="UniProtKB-KW"/>
</dbReference>
<evidence type="ECO:0000313" key="7">
    <source>
        <dbReference type="Proteomes" id="UP000284416"/>
    </source>
</evidence>
<dbReference type="PIRSF" id="PIRSF000390">
    <property type="entry name" value="PLP_StrS"/>
    <property type="match status" value="1"/>
</dbReference>
<feature type="active site" description="Proton acceptor" evidence="3">
    <location>
        <position position="183"/>
    </location>
</feature>
<evidence type="ECO:0000313" key="6">
    <source>
        <dbReference type="EMBL" id="RHW42795.1"/>
    </source>
</evidence>